<protein>
    <recommendedName>
        <fullName evidence="3">Putative gamma-glutamylcyclotransferase</fullName>
    </recommendedName>
</protein>
<dbReference type="InterPro" id="IPR036568">
    <property type="entry name" value="GGCT-like_sf"/>
</dbReference>
<dbReference type="InterPro" id="IPR009288">
    <property type="entry name" value="AIG2-like_dom"/>
</dbReference>
<organism evidence="6 7">
    <name type="scientific">Ceriporiopsis subvermispora (strain B)</name>
    <name type="common">White-rot fungus</name>
    <name type="synonym">Gelatoporia subvermispora</name>
    <dbReference type="NCBI Taxonomy" id="914234"/>
    <lineage>
        <taxon>Eukaryota</taxon>
        <taxon>Fungi</taxon>
        <taxon>Dikarya</taxon>
        <taxon>Basidiomycota</taxon>
        <taxon>Agaricomycotina</taxon>
        <taxon>Agaricomycetes</taxon>
        <taxon>Polyporales</taxon>
        <taxon>Gelatoporiaceae</taxon>
        <taxon>Gelatoporia</taxon>
    </lineage>
</organism>
<dbReference type="AlphaFoldDB" id="M2Q8Z7"/>
<dbReference type="Pfam" id="PF06094">
    <property type="entry name" value="GGACT"/>
    <property type="match status" value="1"/>
</dbReference>
<dbReference type="InterPro" id="IPR013024">
    <property type="entry name" value="GGCT-like"/>
</dbReference>
<reference evidence="6 7" key="1">
    <citation type="journal article" date="2012" name="Proc. Natl. Acad. Sci. U.S.A.">
        <title>Comparative genomics of Ceriporiopsis subvermispora and Phanerochaete chrysosporium provide insight into selective ligninolysis.</title>
        <authorList>
            <person name="Fernandez-Fueyo E."/>
            <person name="Ruiz-Duenas F.J."/>
            <person name="Ferreira P."/>
            <person name="Floudas D."/>
            <person name="Hibbett D.S."/>
            <person name="Canessa P."/>
            <person name="Larrondo L.F."/>
            <person name="James T.Y."/>
            <person name="Seelenfreund D."/>
            <person name="Lobos S."/>
            <person name="Polanco R."/>
            <person name="Tello M."/>
            <person name="Honda Y."/>
            <person name="Watanabe T."/>
            <person name="Watanabe T."/>
            <person name="Ryu J.S."/>
            <person name="Kubicek C.P."/>
            <person name="Schmoll M."/>
            <person name="Gaskell J."/>
            <person name="Hammel K.E."/>
            <person name="St John F.J."/>
            <person name="Vanden Wymelenberg A."/>
            <person name="Sabat G."/>
            <person name="Splinter BonDurant S."/>
            <person name="Syed K."/>
            <person name="Yadav J.S."/>
            <person name="Doddapaneni H."/>
            <person name="Subramanian V."/>
            <person name="Lavin J.L."/>
            <person name="Oguiza J.A."/>
            <person name="Perez G."/>
            <person name="Pisabarro A.G."/>
            <person name="Ramirez L."/>
            <person name="Santoyo F."/>
            <person name="Master E."/>
            <person name="Coutinho P.M."/>
            <person name="Henrissat B."/>
            <person name="Lombard V."/>
            <person name="Magnuson J.K."/>
            <person name="Kuees U."/>
            <person name="Hori C."/>
            <person name="Igarashi K."/>
            <person name="Samejima M."/>
            <person name="Held B.W."/>
            <person name="Barry K.W."/>
            <person name="LaButti K.M."/>
            <person name="Lapidus A."/>
            <person name="Lindquist E.A."/>
            <person name="Lucas S.M."/>
            <person name="Riley R."/>
            <person name="Salamov A.A."/>
            <person name="Hoffmeister D."/>
            <person name="Schwenk D."/>
            <person name="Hadar Y."/>
            <person name="Yarden O."/>
            <person name="de Vries R.P."/>
            <person name="Wiebenga A."/>
            <person name="Stenlid J."/>
            <person name="Eastwood D."/>
            <person name="Grigoriev I.V."/>
            <person name="Berka R.M."/>
            <person name="Blanchette R.A."/>
            <person name="Kersten P."/>
            <person name="Martinez A.T."/>
            <person name="Vicuna R."/>
            <person name="Cullen D."/>
        </authorList>
    </citation>
    <scope>NUCLEOTIDE SEQUENCE [LARGE SCALE GENOMIC DNA]</scope>
    <source>
        <strain evidence="6 7">B</strain>
    </source>
</reference>
<dbReference type="PANTHER" id="PTHR31544:SF2">
    <property type="entry name" value="AIG2-LIKE PROTEIN D"/>
    <property type="match status" value="1"/>
</dbReference>
<dbReference type="Proteomes" id="UP000016930">
    <property type="component" value="Unassembled WGS sequence"/>
</dbReference>
<feature type="region of interest" description="Disordered" evidence="4">
    <location>
        <begin position="101"/>
        <end position="128"/>
    </location>
</feature>
<comment type="similarity">
    <text evidence="1">Belongs to the gamma-glutamylcyclotransferase family.</text>
</comment>
<accession>M2Q8Z7</accession>
<evidence type="ECO:0000313" key="6">
    <source>
        <dbReference type="EMBL" id="EMD33338.1"/>
    </source>
</evidence>
<dbReference type="GO" id="GO:0016740">
    <property type="term" value="F:transferase activity"/>
    <property type="evidence" value="ECO:0007669"/>
    <property type="project" value="UniProtKB-KW"/>
</dbReference>
<proteinExistence type="inferred from homology"/>
<dbReference type="HOGENOM" id="CLU_093936_1_0_1"/>
<evidence type="ECO:0000313" key="7">
    <source>
        <dbReference type="Proteomes" id="UP000016930"/>
    </source>
</evidence>
<name>M2Q8Z7_CERS8</name>
<sequence length="169" mass="19220">MPEKHTAFFYGTLMHPKILQGVIQRQGKDLQICPALLLNEECPAMLPYKKSRMLFSKELKARQRTVRGTLVKGLTDSDMVLLDRFEGKAYTREKALAHPLGPFEPLSSSSSNDVPLDPPPLPPLGELPSPIEAQTYIWAGKMRDIRPDLWEYSDFVRNNAAKWIRDATR</sequence>
<evidence type="ECO:0000256" key="4">
    <source>
        <dbReference type="SAM" id="MobiDB-lite"/>
    </source>
</evidence>
<dbReference type="InterPro" id="IPR045038">
    <property type="entry name" value="AIG2-like"/>
</dbReference>
<dbReference type="CDD" id="cd06661">
    <property type="entry name" value="GGCT_like"/>
    <property type="match status" value="1"/>
</dbReference>
<keyword evidence="2" id="KW-0808">Transferase</keyword>
<evidence type="ECO:0000259" key="5">
    <source>
        <dbReference type="Pfam" id="PF06094"/>
    </source>
</evidence>
<dbReference type="PANTHER" id="PTHR31544">
    <property type="entry name" value="AIG2-LIKE PROTEIN D"/>
    <property type="match status" value="1"/>
</dbReference>
<dbReference type="EMBL" id="KB445806">
    <property type="protein sequence ID" value="EMD33338.1"/>
    <property type="molecule type" value="Genomic_DNA"/>
</dbReference>
<feature type="compositionally biased region" description="Low complexity" evidence="4">
    <location>
        <begin position="105"/>
        <end position="115"/>
    </location>
</feature>
<gene>
    <name evidence="6" type="ORF">CERSUDRAFT_76586</name>
</gene>
<feature type="domain" description="Gamma-glutamylcyclotransferase AIG2-like" evidence="5">
    <location>
        <begin position="8"/>
        <end position="94"/>
    </location>
</feature>
<evidence type="ECO:0000256" key="1">
    <source>
        <dbReference type="ARBA" id="ARBA00008861"/>
    </source>
</evidence>
<dbReference type="OrthoDB" id="1044435at2759"/>
<dbReference type="SUPFAM" id="SSF110857">
    <property type="entry name" value="Gamma-glutamyl cyclotransferase-like"/>
    <property type="match status" value="1"/>
</dbReference>
<dbReference type="Gene3D" id="3.10.490.10">
    <property type="entry name" value="Gamma-glutamyl cyclotransferase-like"/>
    <property type="match status" value="1"/>
</dbReference>
<keyword evidence="7" id="KW-1185">Reference proteome</keyword>
<evidence type="ECO:0000256" key="3">
    <source>
        <dbReference type="ARBA" id="ARBA00030602"/>
    </source>
</evidence>
<feature type="compositionally biased region" description="Pro residues" evidence="4">
    <location>
        <begin position="116"/>
        <end position="125"/>
    </location>
</feature>
<evidence type="ECO:0000256" key="2">
    <source>
        <dbReference type="ARBA" id="ARBA00022679"/>
    </source>
</evidence>